<comment type="caution">
    <text evidence="2">The sequence shown here is derived from an EMBL/GenBank/DDBJ whole genome shotgun (WGS) entry which is preliminary data.</text>
</comment>
<organism evidence="2 3">
    <name type="scientific">Rhizobium tubonense</name>
    <dbReference type="NCBI Taxonomy" id="484088"/>
    <lineage>
        <taxon>Bacteria</taxon>
        <taxon>Pseudomonadati</taxon>
        <taxon>Pseudomonadota</taxon>
        <taxon>Alphaproteobacteria</taxon>
        <taxon>Hyphomicrobiales</taxon>
        <taxon>Rhizobiaceae</taxon>
        <taxon>Rhizobium/Agrobacterium group</taxon>
        <taxon>Rhizobium</taxon>
    </lineage>
</organism>
<gene>
    <name evidence="2" type="ORF">CPY51_13160</name>
</gene>
<dbReference type="EMBL" id="PCDP01000035">
    <property type="protein sequence ID" value="PZM13814.1"/>
    <property type="molecule type" value="Genomic_DNA"/>
</dbReference>
<accession>A0A2W4D9L6</accession>
<dbReference type="AlphaFoldDB" id="A0A2W4D9L6"/>
<evidence type="ECO:0000313" key="3">
    <source>
        <dbReference type="Proteomes" id="UP000248925"/>
    </source>
</evidence>
<keyword evidence="3" id="KW-1185">Reference proteome</keyword>
<dbReference type="InterPro" id="IPR029068">
    <property type="entry name" value="Glyas_Bleomycin-R_OHBP_Dase"/>
</dbReference>
<dbReference type="OrthoDB" id="9795306at2"/>
<name>A0A2W4D9L6_9HYPH</name>
<sequence>MQLTPYLIFDGDCRQAFEFYKEAIGGEIVMMIDHRIPEMAGHVPPGWDDKIMHARLVVGNATLMGSDNMPGATGKKYGFSVSLQVDTPAEADRYFSALSDGATITMPIGPTFWALRFGMLVDRFGVSWMINCEGPRQAA</sequence>
<feature type="domain" description="PhnB-like" evidence="1">
    <location>
        <begin position="2"/>
        <end position="130"/>
    </location>
</feature>
<dbReference type="Gene3D" id="3.10.180.10">
    <property type="entry name" value="2,3-Dihydroxybiphenyl 1,2-Dioxygenase, domain 1"/>
    <property type="match status" value="1"/>
</dbReference>
<evidence type="ECO:0000259" key="1">
    <source>
        <dbReference type="Pfam" id="PF06983"/>
    </source>
</evidence>
<dbReference type="Proteomes" id="UP000248925">
    <property type="component" value="Unassembled WGS sequence"/>
</dbReference>
<dbReference type="SUPFAM" id="SSF54593">
    <property type="entry name" value="Glyoxalase/Bleomycin resistance protein/Dihydroxybiphenyl dioxygenase"/>
    <property type="match status" value="1"/>
</dbReference>
<proteinExistence type="predicted"/>
<protein>
    <recommendedName>
        <fullName evidence="1">PhnB-like domain-containing protein</fullName>
    </recommendedName>
</protein>
<dbReference type="RefSeq" id="WP_111160665.1">
    <property type="nucleotide sequence ID" value="NZ_PCDP01000035.1"/>
</dbReference>
<dbReference type="CDD" id="cd06588">
    <property type="entry name" value="PhnB_like"/>
    <property type="match status" value="1"/>
</dbReference>
<dbReference type="InterPro" id="IPR028973">
    <property type="entry name" value="PhnB-like"/>
</dbReference>
<dbReference type="PANTHER" id="PTHR33990">
    <property type="entry name" value="PROTEIN YJDN-RELATED"/>
    <property type="match status" value="1"/>
</dbReference>
<evidence type="ECO:0000313" key="2">
    <source>
        <dbReference type="EMBL" id="PZM13814.1"/>
    </source>
</evidence>
<dbReference type="Pfam" id="PF06983">
    <property type="entry name" value="3-dmu-9_3-mt"/>
    <property type="match status" value="1"/>
</dbReference>
<dbReference type="PANTHER" id="PTHR33990:SF1">
    <property type="entry name" value="PROTEIN YJDN"/>
    <property type="match status" value="1"/>
</dbReference>
<reference evidence="2 3" key="1">
    <citation type="journal article" date="2018" name="Sci. Rep.">
        <title>Rhizobium tumorigenes sp. nov., a novel plant tumorigenic bacterium isolated from cane gall tumors on thornless blackberry.</title>
        <authorList>
            <person name="Kuzmanovi N."/>
            <person name="Smalla K."/>
            <person name="Gronow S."/>
            <person name="PuBawska J."/>
        </authorList>
    </citation>
    <scope>NUCLEOTIDE SEQUENCE [LARGE SCALE GENOMIC DNA]</scope>
    <source>
        <strain evidence="2 3">CCBAU 85046</strain>
    </source>
</reference>